<comment type="caution">
    <text evidence="1">The sequence shown here is derived from an EMBL/GenBank/DDBJ whole genome shotgun (WGS) entry which is preliminary data.</text>
</comment>
<accession>A0A261XT84</accession>
<evidence type="ECO:0000313" key="1">
    <source>
        <dbReference type="EMBL" id="OZJ01575.1"/>
    </source>
</evidence>
<protein>
    <submittedName>
        <fullName evidence="1">Uncharacterized protein</fullName>
    </submittedName>
</protein>
<name>A0A261XT84_9FUNG</name>
<dbReference type="OrthoDB" id="2209929at2759"/>
<dbReference type="SUPFAM" id="SSF46689">
    <property type="entry name" value="Homeodomain-like"/>
    <property type="match status" value="1"/>
</dbReference>
<organism evidence="1 2">
    <name type="scientific">Bifiguratus adelaidae</name>
    <dbReference type="NCBI Taxonomy" id="1938954"/>
    <lineage>
        <taxon>Eukaryota</taxon>
        <taxon>Fungi</taxon>
        <taxon>Fungi incertae sedis</taxon>
        <taxon>Mucoromycota</taxon>
        <taxon>Mucoromycotina</taxon>
        <taxon>Endogonomycetes</taxon>
        <taxon>Endogonales</taxon>
        <taxon>Endogonales incertae sedis</taxon>
        <taxon>Bifiguratus</taxon>
    </lineage>
</organism>
<sequence length="246" mass="28269">MMLNGAVTMYKEFTTYTKDEDTYSSDVEMLGDEQSEEHIQSGTAVNTVENVKLMSNDSLICMRTYMDIDPFEVNDEEGASNIYFCQRTPFLQTGPQDVKKSRVRGCYRRYTPDQVEKLFDLVIEEGKTAKEAALITGINIRTAQHYIKKYNDDEEKRLPSIHRKPRVGRRGKLTEAHSQFLIEYIDKNPTSVLVDIKEKLCEAFQGLSISVSALHKHLVHKCKVTLKRLEKLPAARNTDRVISLRK</sequence>
<gene>
    <name evidence="1" type="ORF">BZG36_05605</name>
</gene>
<dbReference type="InterPro" id="IPR009057">
    <property type="entry name" value="Homeodomain-like_sf"/>
</dbReference>
<evidence type="ECO:0000313" key="2">
    <source>
        <dbReference type="Proteomes" id="UP000242875"/>
    </source>
</evidence>
<dbReference type="AlphaFoldDB" id="A0A261XT84"/>
<dbReference type="Proteomes" id="UP000242875">
    <property type="component" value="Unassembled WGS sequence"/>
</dbReference>
<dbReference type="EMBL" id="MVBO01000298">
    <property type="protein sequence ID" value="OZJ01575.1"/>
    <property type="molecule type" value="Genomic_DNA"/>
</dbReference>
<reference evidence="1 2" key="1">
    <citation type="journal article" date="2017" name="Mycologia">
        <title>Bifiguratus adelaidae, gen. et sp. nov., a new member of Mucoromycotina in endophytic and soil-dwelling habitats.</title>
        <authorList>
            <person name="Torres-Cruz T.J."/>
            <person name="Billingsley Tobias T.L."/>
            <person name="Almatruk M."/>
            <person name="Hesse C."/>
            <person name="Kuske C.R."/>
            <person name="Desiro A."/>
            <person name="Benucci G.M."/>
            <person name="Bonito G."/>
            <person name="Stajich J.E."/>
            <person name="Dunlap C."/>
            <person name="Arnold A.E."/>
            <person name="Porras-Alfaro A."/>
        </authorList>
    </citation>
    <scope>NUCLEOTIDE SEQUENCE [LARGE SCALE GENOMIC DNA]</scope>
    <source>
        <strain evidence="1 2">AZ0501</strain>
    </source>
</reference>
<keyword evidence="2" id="KW-1185">Reference proteome</keyword>
<proteinExistence type="predicted"/>